<keyword evidence="8" id="KW-1133">Transmembrane helix</keyword>
<dbReference type="Gene3D" id="1.10.630.10">
    <property type="entry name" value="Cytochrome P450"/>
    <property type="match status" value="1"/>
</dbReference>
<evidence type="ECO:0000256" key="4">
    <source>
        <dbReference type="ARBA" id="ARBA00023002"/>
    </source>
</evidence>
<keyword evidence="8" id="KW-0472">Membrane</keyword>
<sequence length="583" mass="65995">MADHLGLPVIKAQPAMSSLIVLIVACCAFLYGSYRRLLPKPIPGIPYNKSAARSLLGDVPEMMAYISRTQEIWPWIADQTTKHQSPVVQVWARPFSKPWVVISDHQETQDILLRRTKEFDRANFTADVFTGLVPDMHINFKSSEDRFKTHRNLLKDLMTPAFLHEVAARQIYANNEKFVQLWDLKTQIARGHAFQADEDIYNVALDVIFATTFGLDMQDGNTVTQLKQLSSSPVSAPQSPDEPIVFPHFGRPAAFEAISVLTESLEISVKAPFPRFAHWVLRQLPYMRKARADKEKLFTDMINESAERVTSGKQAKRSALDDILLREAAAAKKEGRLPVYNSRTIYDELFGFIIGGHDTTSATLTWTVKYVAFAQEAQSTLRSRLRAAYAAAAAEQRNPTVDEIIKIPIPYLDAFIEEMHRTAQIFSSAVRMATVDTTILGYNIPKGTEVFVLQNGPGYLSPPLPVDDSRRSKSSLEAKNQVGKWTPDEADMKAFRPERWLVRDESGREEFDAHAGPHLAFGLGPRGCFGRRLAYLQLRIIIVMMIWNFELKETPERVSSFAALNKLARHPKMCYVRLERVRK</sequence>
<dbReference type="PANTHER" id="PTHR24305">
    <property type="entry name" value="CYTOCHROME P450"/>
    <property type="match status" value="1"/>
</dbReference>
<dbReference type="GO" id="GO:0016705">
    <property type="term" value="F:oxidoreductase activity, acting on paired donors, with incorporation or reduction of molecular oxygen"/>
    <property type="evidence" value="ECO:0007669"/>
    <property type="project" value="InterPro"/>
</dbReference>
<dbReference type="EMBL" id="KN846958">
    <property type="protein sequence ID" value="KIW68288.1"/>
    <property type="molecule type" value="Genomic_DNA"/>
</dbReference>
<keyword evidence="7" id="KW-0503">Monooxygenase</keyword>
<dbReference type="PRINTS" id="PR00385">
    <property type="entry name" value="P450"/>
</dbReference>
<evidence type="ECO:0000256" key="7">
    <source>
        <dbReference type="RuleBase" id="RU000461"/>
    </source>
</evidence>
<dbReference type="PROSITE" id="PS00086">
    <property type="entry name" value="CYTOCHROME_P450"/>
    <property type="match status" value="1"/>
</dbReference>
<feature type="binding site" description="axial binding residue" evidence="6">
    <location>
        <position position="528"/>
    </location>
    <ligand>
        <name>heme</name>
        <dbReference type="ChEBI" id="CHEBI:30413"/>
    </ligand>
    <ligandPart>
        <name>Fe</name>
        <dbReference type="ChEBI" id="CHEBI:18248"/>
    </ligandPart>
</feature>
<keyword evidence="8" id="KW-0812">Transmembrane</keyword>
<dbReference type="InterPro" id="IPR001128">
    <property type="entry name" value="Cyt_P450"/>
</dbReference>
<proteinExistence type="inferred from homology"/>
<feature type="transmembrane region" description="Helical" evidence="8">
    <location>
        <begin position="12"/>
        <end position="31"/>
    </location>
</feature>
<dbReference type="HOGENOM" id="CLU_025001_1_0_1"/>
<protein>
    <submittedName>
        <fullName evidence="9">Uncharacterized protein</fullName>
    </submittedName>
</protein>
<evidence type="ECO:0000256" key="5">
    <source>
        <dbReference type="ARBA" id="ARBA00023004"/>
    </source>
</evidence>
<evidence type="ECO:0000313" key="10">
    <source>
        <dbReference type="Proteomes" id="UP000054266"/>
    </source>
</evidence>
<name>A0A0D2FJJ3_9EURO</name>
<keyword evidence="10" id="KW-1185">Reference proteome</keyword>
<reference evidence="9 10" key="1">
    <citation type="submission" date="2015-01" db="EMBL/GenBank/DDBJ databases">
        <title>The Genome Sequence of Capronia semiimmersa CBS27337.</title>
        <authorList>
            <consortium name="The Broad Institute Genomics Platform"/>
            <person name="Cuomo C."/>
            <person name="de Hoog S."/>
            <person name="Gorbushina A."/>
            <person name="Stielow B."/>
            <person name="Teixiera M."/>
            <person name="Abouelleil A."/>
            <person name="Chapman S.B."/>
            <person name="Priest M."/>
            <person name="Young S.K."/>
            <person name="Wortman J."/>
            <person name="Nusbaum C."/>
            <person name="Birren B."/>
        </authorList>
    </citation>
    <scope>NUCLEOTIDE SEQUENCE [LARGE SCALE GENOMIC DNA]</scope>
    <source>
        <strain evidence="9 10">CBS 27337</strain>
    </source>
</reference>
<keyword evidence="5 6" id="KW-0408">Iron</keyword>
<dbReference type="Proteomes" id="UP000054266">
    <property type="component" value="Unassembled WGS sequence"/>
</dbReference>
<keyword evidence="4 7" id="KW-0560">Oxidoreductase</keyword>
<evidence type="ECO:0000256" key="3">
    <source>
        <dbReference type="ARBA" id="ARBA00022723"/>
    </source>
</evidence>
<dbReference type="GO" id="GO:0005506">
    <property type="term" value="F:iron ion binding"/>
    <property type="evidence" value="ECO:0007669"/>
    <property type="project" value="InterPro"/>
</dbReference>
<keyword evidence="6 7" id="KW-0349">Heme</keyword>
<accession>A0A0D2FJJ3</accession>
<comment type="cofactor">
    <cofactor evidence="1 6">
        <name>heme</name>
        <dbReference type="ChEBI" id="CHEBI:30413"/>
    </cofactor>
</comment>
<organism evidence="9 10">
    <name type="scientific">Phialophora macrospora</name>
    <dbReference type="NCBI Taxonomy" id="1851006"/>
    <lineage>
        <taxon>Eukaryota</taxon>
        <taxon>Fungi</taxon>
        <taxon>Dikarya</taxon>
        <taxon>Ascomycota</taxon>
        <taxon>Pezizomycotina</taxon>
        <taxon>Eurotiomycetes</taxon>
        <taxon>Chaetothyriomycetidae</taxon>
        <taxon>Chaetothyriales</taxon>
        <taxon>Herpotrichiellaceae</taxon>
        <taxon>Phialophora</taxon>
    </lineage>
</organism>
<evidence type="ECO:0000256" key="6">
    <source>
        <dbReference type="PIRSR" id="PIRSR602403-1"/>
    </source>
</evidence>
<dbReference type="GO" id="GO:0004497">
    <property type="term" value="F:monooxygenase activity"/>
    <property type="evidence" value="ECO:0007669"/>
    <property type="project" value="UniProtKB-KW"/>
</dbReference>
<evidence type="ECO:0000256" key="8">
    <source>
        <dbReference type="SAM" id="Phobius"/>
    </source>
</evidence>
<evidence type="ECO:0000313" key="9">
    <source>
        <dbReference type="EMBL" id="KIW68288.1"/>
    </source>
</evidence>
<dbReference type="GO" id="GO:0020037">
    <property type="term" value="F:heme binding"/>
    <property type="evidence" value="ECO:0007669"/>
    <property type="project" value="InterPro"/>
</dbReference>
<dbReference type="InterPro" id="IPR050121">
    <property type="entry name" value="Cytochrome_P450_monoxygenase"/>
</dbReference>
<evidence type="ECO:0000256" key="1">
    <source>
        <dbReference type="ARBA" id="ARBA00001971"/>
    </source>
</evidence>
<dbReference type="PRINTS" id="PR00465">
    <property type="entry name" value="EP450IV"/>
</dbReference>
<comment type="similarity">
    <text evidence="2 7">Belongs to the cytochrome P450 family.</text>
</comment>
<dbReference type="PANTHER" id="PTHR24305:SF232">
    <property type="entry name" value="P450, PUTATIVE (EUROFUNG)-RELATED"/>
    <property type="match status" value="1"/>
</dbReference>
<dbReference type="InterPro" id="IPR017972">
    <property type="entry name" value="Cyt_P450_CS"/>
</dbReference>
<evidence type="ECO:0000256" key="2">
    <source>
        <dbReference type="ARBA" id="ARBA00010617"/>
    </source>
</evidence>
<dbReference type="AlphaFoldDB" id="A0A0D2FJJ3"/>
<dbReference type="SUPFAM" id="SSF48264">
    <property type="entry name" value="Cytochrome P450"/>
    <property type="match status" value="1"/>
</dbReference>
<dbReference type="Pfam" id="PF00067">
    <property type="entry name" value="p450"/>
    <property type="match status" value="2"/>
</dbReference>
<gene>
    <name evidence="9" type="ORF">PV04_04245</name>
</gene>
<dbReference type="STRING" id="5601.A0A0D2FJJ3"/>
<dbReference type="InterPro" id="IPR002403">
    <property type="entry name" value="Cyt_P450_E_grp-IV"/>
</dbReference>
<keyword evidence="3 6" id="KW-0479">Metal-binding</keyword>
<dbReference type="InterPro" id="IPR036396">
    <property type="entry name" value="Cyt_P450_sf"/>
</dbReference>